<dbReference type="Pfam" id="PF17770">
    <property type="entry name" value="RNase_J_C"/>
    <property type="match status" value="1"/>
</dbReference>
<dbReference type="InterPro" id="IPR041636">
    <property type="entry name" value="RNase_J_C"/>
</dbReference>
<dbReference type="Proteomes" id="UP000677228">
    <property type="component" value="Unassembled WGS sequence"/>
</dbReference>
<dbReference type="Gene3D" id="3.10.20.580">
    <property type="match status" value="1"/>
</dbReference>
<sequence>MIAQRDSLQELGIPKENVLITANGDKLVLLNGEIKLSEERIEIEDVYIDDNSNSTKASGLMLKNRKVLSEEGVLSIVISIDPVTNKMIANPLVISRGTFYTKESMDIVMRLSRRVRHLVEEELAKPKPAMPELKAMIKKRDEIMKKYDVSKKLAQANVNASAPVKSRR</sequence>
<feature type="domain" description="Ribonuclease J C-terminal" evidence="1">
    <location>
        <begin position="62"/>
        <end position="140"/>
    </location>
</feature>
<accession>A0A8S2ECQ6</accession>
<dbReference type="Proteomes" id="UP000682733">
    <property type="component" value="Unassembled WGS sequence"/>
</dbReference>
<reference evidence="2" key="1">
    <citation type="submission" date="2021-02" db="EMBL/GenBank/DDBJ databases">
        <authorList>
            <person name="Nowell W R."/>
        </authorList>
    </citation>
    <scope>NUCLEOTIDE SEQUENCE</scope>
</reference>
<protein>
    <recommendedName>
        <fullName evidence="1">Ribonuclease J C-terminal domain-containing protein</fullName>
    </recommendedName>
</protein>
<dbReference type="AlphaFoldDB" id="A0A8S2ECQ6"/>
<gene>
    <name evidence="2" type="ORF">OVA965_LOCUS23531</name>
    <name evidence="3" type="ORF">TMI583_LOCUS24251</name>
</gene>
<comment type="caution">
    <text evidence="2">The sequence shown here is derived from an EMBL/GenBank/DDBJ whole genome shotgun (WGS) entry which is preliminary data.</text>
</comment>
<evidence type="ECO:0000313" key="2">
    <source>
        <dbReference type="EMBL" id="CAF1191488.1"/>
    </source>
</evidence>
<evidence type="ECO:0000313" key="4">
    <source>
        <dbReference type="Proteomes" id="UP000677228"/>
    </source>
</evidence>
<evidence type="ECO:0000259" key="1">
    <source>
        <dbReference type="Pfam" id="PF17770"/>
    </source>
</evidence>
<evidence type="ECO:0000313" key="3">
    <source>
        <dbReference type="EMBL" id="CAF4001932.1"/>
    </source>
</evidence>
<dbReference type="EMBL" id="CAJNOK010013759">
    <property type="protein sequence ID" value="CAF1191488.1"/>
    <property type="molecule type" value="Genomic_DNA"/>
</dbReference>
<organism evidence="2 4">
    <name type="scientific">Didymodactylos carnosus</name>
    <dbReference type="NCBI Taxonomy" id="1234261"/>
    <lineage>
        <taxon>Eukaryota</taxon>
        <taxon>Metazoa</taxon>
        <taxon>Spiralia</taxon>
        <taxon>Gnathifera</taxon>
        <taxon>Rotifera</taxon>
        <taxon>Eurotatoria</taxon>
        <taxon>Bdelloidea</taxon>
        <taxon>Philodinida</taxon>
        <taxon>Philodinidae</taxon>
        <taxon>Didymodactylos</taxon>
    </lineage>
</organism>
<proteinExistence type="predicted"/>
<dbReference type="EMBL" id="CAJOBA010035289">
    <property type="protein sequence ID" value="CAF4001932.1"/>
    <property type="molecule type" value="Genomic_DNA"/>
</dbReference>
<name>A0A8S2ECQ6_9BILA</name>